<protein>
    <submittedName>
        <fullName evidence="7">Chloride channel protein 2</fullName>
    </submittedName>
</protein>
<keyword evidence="8" id="KW-1185">Reference proteome</keyword>
<dbReference type="PANTHER" id="PTHR45720">
    <property type="entry name" value="CHLORIDE CHANNEL PROTEIN 2"/>
    <property type="match status" value="1"/>
</dbReference>
<keyword evidence="3" id="KW-0677">Repeat</keyword>
<dbReference type="Gene3D" id="1.10.3080.10">
    <property type="entry name" value="Clc chloride channel"/>
    <property type="match status" value="1"/>
</dbReference>
<feature type="transmembrane region" description="Helical" evidence="6">
    <location>
        <begin position="66"/>
        <end position="88"/>
    </location>
</feature>
<evidence type="ECO:0000313" key="7">
    <source>
        <dbReference type="EMBL" id="KAB7496859.1"/>
    </source>
</evidence>
<keyword evidence="5 6" id="KW-0472">Membrane</keyword>
<organism evidence="7 8">
    <name type="scientific">Armadillidium nasatum</name>
    <dbReference type="NCBI Taxonomy" id="96803"/>
    <lineage>
        <taxon>Eukaryota</taxon>
        <taxon>Metazoa</taxon>
        <taxon>Ecdysozoa</taxon>
        <taxon>Arthropoda</taxon>
        <taxon>Crustacea</taxon>
        <taxon>Multicrustacea</taxon>
        <taxon>Malacostraca</taxon>
        <taxon>Eumalacostraca</taxon>
        <taxon>Peracarida</taxon>
        <taxon>Isopoda</taxon>
        <taxon>Oniscidea</taxon>
        <taxon>Crinocheta</taxon>
        <taxon>Armadillidiidae</taxon>
        <taxon>Armadillidium</taxon>
    </lineage>
</organism>
<keyword evidence="2 6" id="KW-0812">Transmembrane</keyword>
<keyword evidence="4 6" id="KW-1133">Transmembrane helix</keyword>
<evidence type="ECO:0000313" key="8">
    <source>
        <dbReference type="Proteomes" id="UP000326759"/>
    </source>
</evidence>
<dbReference type="Pfam" id="PF00654">
    <property type="entry name" value="Voltage_CLC"/>
    <property type="match status" value="1"/>
</dbReference>
<dbReference type="PANTHER" id="PTHR45720:SF10">
    <property type="entry name" value="CHLORIDE CHANNEL PROTEIN 2"/>
    <property type="match status" value="1"/>
</dbReference>
<feature type="transmembrane region" description="Helical" evidence="6">
    <location>
        <begin position="252"/>
        <end position="274"/>
    </location>
</feature>
<dbReference type="GO" id="GO:0005886">
    <property type="term" value="C:plasma membrane"/>
    <property type="evidence" value="ECO:0007669"/>
    <property type="project" value="TreeGrafter"/>
</dbReference>
<evidence type="ECO:0000256" key="4">
    <source>
        <dbReference type="ARBA" id="ARBA00022989"/>
    </source>
</evidence>
<sequence>MYGRYSANLAEYARSEAKRIREEERKTDELLFSKELHPYRGRLSRILVKFIRPFWDHTFARLGEDWVFLFILGTVMAAVSFLIDYVVFNCFRARMFLYDELLGDMHWSLQLFAWVTMPTLLVIFSAAFCQWLAPSAAGSGIPEMKTILRGVILKEYLTWKTLVAKIVGLATVIGAGLPLGKEGPVMHMASIVSTMMMNLLRIIKGTGDNEAHSTDLLAAACTMGVAVCHGAPIGGVLFSIEVTAVYFAVRNYWRGFFASLVGAMFYRFMSVWFMDVDTLYPKFKVDHNFPFPYDVLELLPTICIG</sequence>
<feature type="transmembrane region" description="Helical" evidence="6">
    <location>
        <begin position="111"/>
        <end position="136"/>
    </location>
</feature>
<feature type="non-terminal residue" evidence="7">
    <location>
        <position position="305"/>
    </location>
</feature>
<evidence type="ECO:0000256" key="1">
    <source>
        <dbReference type="ARBA" id="ARBA00004141"/>
    </source>
</evidence>
<dbReference type="InterPro" id="IPR014743">
    <property type="entry name" value="Cl-channel_core"/>
</dbReference>
<dbReference type="PRINTS" id="PR00762">
    <property type="entry name" value="CLCHANNEL"/>
</dbReference>
<feature type="transmembrane region" description="Helical" evidence="6">
    <location>
        <begin position="215"/>
        <end position="240"/>
    </location>
</feature>
<proteinExistence type="predicted"/>
<dbReference type="SUPFAM" id="SSF81340">
    <property type="entry name" value="Clc chloride channel"/>
    <property type="match status" value="1"/>
</dbReference>
<comment type="caution">
    <text evidence="7">The sequence shown here is derived from an EMBL/GenBank/DDBJ whole genome shotgun (WGS) entry which is preliminary data.</text>
</comment>
<accession>A0A5N5ST29</accession>
<dbReference type="AlphaFoldDB" id="A0A5N5ST29"/>
<feature type="transmembrane region" description="Helical" evidence="6">
    <location>
        <begin position="157"/>
        <end position="179"/>
    </location>
</feature>
<gene>
    <name evidence="7" type="primary">ClC-a_0</name>
    <name evidence="7" type="ORF">Anas_04783</name>
</gene>
<evidence type="ECO:0000256" key="6">
    <source>
        <dbReference type="SAM" id="Phobius"/>
    </source>
</evidence>
<dbReference type="EMBL" id="SEYY01020962">
    <property type="protein sequence ID" value="KAB7496859.1"/>
    <property type="molecule type" value="Genomic_DNA"/>
</dbReference>
<reference evidence="7 8" key="1">
    <citation type="journal article" date="2019" name="PLoS Biol.">
        <title>Sex chromosomes control vertical transmission of feminizing Wolbachia symbionts in an isopod.</title>
        <authorList>
            <person name="Becking T."/>
            <person name="Chebbi M.A."/>
            <person name="Giraud I."/>
            <person name="Moumen B."/>
            <person name="Laverre T."/>
            <person name="Caubet Y."/>
            <person name="Peccoud J."/>
            <person name="Gilbert C."/>
            <person name="Cordaux R."/>
        </authorList>
    </citation>
    <scope>NUCLEOTIDE SEQUENCE [LARGE SCALE GENOMIC DNA]</scope>
    <source>
        <strain evidence="7">ANa2</strain>
        <tissue evidence="7">Whole body excluding digestive tract and cuticle</tissue>
    </source>
</reference>
<dbReference type="OrthoDB" id="4564at2759"/>
<comment type="subcellular location">
    <subcellularLocation>
        <location evidence="1">Membrane</location>
        <topology evidence="1">Multi-pass membrane protein</topology>
    </subcellularLocation>
</comment>
<evidence type="ECO:0000256" key="2">
    <source>
        <dbReference type="ARBA" id="ARBA00022692"/>
    </source>
</evidence>
<dbReference type="InterPro" id="IPR050970">
    <property type="entry name" value="Cl_channel_volt-gated"/>
</dbReference>
<evidence type="ECO:0000256" key="3">
    <source>
        <dbReference type="ARBA" id="ARBA00022737"/>
    </source>
</evidence>
<name>A0A5N5ST29_9CRUS</name>
<dbReference type="Proteomes" id="UP000326759">
    <property type="component" value="Unassembled WGS sequence"/>
</dbReference>
<dbReference type="GO" id="GO:0005247">
    <property type="term" value="F:voltage-gated chloride channel activity"/>
    <property type="evidence" value="ECO:0007669"/>
    <property type="project" value="TreeGrafter"/>
</dbReference>
<dbReference type="InterPro" id="IPR001807">
    <property type="entry name" value="ClC"/>
</dbReference>
<evidence type="ECO:0000256" key="5">
    <source>
        <dbReference type="ARBA" id="ARBA00023136"/>
    </source>
</evidence>